<gene>
    <name evidence="8" type="primary">rplI</name>
    <name evidence="11" type="ORF">FZC84_13640</name>
</gene>
<evidence type="ECO:0000256" key="4">
    <source>
        <dbReference type="ARBA" id="ARBA00022884"/>
    </source>
</evidence>
<feature type="coiled-coil region" evidence="9">
    <location>
        <begin position="37"/>
        <end position="85"/>
    </location>
</feature>
<dbReference type="Proteomes" id="UP000325182">
    <property type="component" value="Unassembled WGS sequence"/>
</dbReference>
<dbReference type="NCBIfam" id="TIGR00158">
    <property type="entry name" value="L9"/>
    <property type="match status" value="1"/>
</dbReference>
<dbReference type="GO" id="GO:0006412">
    <property type="term" value="P:translation"/>
    <property type="evidence" value="ECO:0007669"/>
    <property type="project" value="UniProtKB-UniRule"/>
</dbReference>
<dbReference type="FunFam" id="3.10.430.100:FF:000002">
    <property type="entry name" value="50S ribosomal protein L9"/>
    <property type="match status" value="1"/>
</dbReference>
<dbReference type="Pfam" id="PF01281">
    <property type="entry name" value="Ribosomal_L9_N"/>
    <property type="match status" value="1"/>
</dbReference>
<dbReference type="SUPFAM" id="SSF55653">
    <property type="entry name" value="Ribosomal protein L9 C-domain"/>
    <property type="match status" value="1"/>
</dbReference>
<dbReference type="EMBL" id="VTEG01000009">
    <property type="protein sequence ID" value="TYR98749.1"/>
    <property type="molecule type" value="Genomic_DNA"/>
</dbReference>
<evidence type="ECO:0000313" key="12">
    <source>
        <dbReference type="Proteomes" id="UP000325182"/>
    </source>
</evidence>
<evidence type="ECO:0000256" key="6">
    <source>
        <dbReference type="ARBA" id="ARBA00023274"/>
    </source>
</evidence>
<dbReference type="Gene3D" id="3.40.5.10">
    <property type="entry name" value="Ribosomal protein L9, N-terminal domain"/>
    <property type="match status" value="1"/>
</dbReference>
<name>A0A5D4MA12_9BACI</name>
<comment type="similarity">
    <text evidence="2 8">Belongs to the bacterial ribosomal protein bL9 family.</text>
</comment>
<dbReference type="GO" id="GO:0003735">
    <property type="term" value="F:structural constituent of ribosome"/>
    <property type="evidence" value="ECO:0007669"/>
    <property type="project" value="InterPro"/>
</dbReference>
<evidence type="ECO:0000256" key="8">
    <source>
        <dbReference type="HAMAP-Rule" id="MF_00503"/>
    </source>
</evidence>
<dbReference type="InterPro" id="IPR000244">
    <property type="entry name" value="Ribosomal_bL9"/>
</dbReference>
<dbReference type="PROSITE" id="PS00651">
    <property type="entry name" value="RIBOSOMAL_L9"/>
    <property type="match status" value="1"/>
</dbReference>
<sequence length="149" mass="16500">MKVIFLKDVKGKGKKGEVKNVADGYAHNFLIKQGLAVEATNSSVSQLEGQKNKEKKQAQEELEDAKNLKATLEELTVEMKAKSGEGGRLFGSITSKQIADQLKKSHKIKVDKRKIEMNDAIRSLGFTNVPVKLHQDVTATLKVHVTEEN</sequence>
<dbReference type="PANTHER" id="PTHR21368">
    <property type="entry name" value="50S RIBOSOMAL PROTEIN L9"/>
    <property type="match status" value="1"/>
</dbReference>
<dbReference type="SUPFAM" id="SSF55658">
    <property type="entry name" value="L9 N-domain-like"/>
    <property type="match status" value="1"/>
</dbReference>
<dbReference type="RefSeq" id="WP_148954267.1">
    <property type="nucleotide sequence ID" value="NZ_VTEG01000009.1"/>
</dbReference>
<evidence type="ECO:0000313" key="11">
    <source>
        <dbReference type="EMBL" id="TYR98749.1"/>
    </source>
</evidence>
<comment type="function">
    <text evidence="1 8">Binds to the 23S rRNA.</text>
</comment>
<keyword evidence="3 8" id="KW-0699">rRNA-binding</keyword>
<evidence type="ECO:0000256" key="1">
    <source>
        <dbReference type="ARBA" id="ARBA00003058"/>
    </source>
</evidence>
<keyword evidence="6 8" id="KW-0687">Ribonucleoprotein</keyword>
<dbReference type="GO" id="GO:1990904">
    <property type="term" value="C:ribonucleoprotein complex"/>
    <property type="evidence" value="ECO:0007669"/>
    <property type="project" value="UniProtKB-KW"/>
</dbReference>
<protein>
    <recommendedName>
        <fullName evidence="7 8">Large ribosomal subunit protein bL9</fullName>
    </recommendedName>
</protein>
<dbReference type="InterPro" id="IPR036791">
    <property type="entry name" value="Ribosomal_bL9_C_sf"/>
</dbReference>
<dbReference type="FunFam" id="3.40.5.10:FF:000002">
    <property type="entry name" value="50S ribosomal protein L9"/>
    <property type="match status" value="1"/>
</dbReference>
<evidence type="ECO:0000259" key="10">
    <source>
        <dbReference type="PROSITE" id="PS00651"/>
    </source>
</evidence>
<keyword evidence="9" id="KW-0175">Coiled coil</keyword>
<accession>A0A5D4MA12</accession>
<dbReference type="HAMAP" id="MF_00503">
    <property type="entry name" value="Ribosomal_bL9"/>
    <property type="match status" value="1"/>
</dbReference>
<dbReference type="InterPro" id="IPR009027">
    <property type="entry name" value="Ribosomal_bL9/RNase_H1_N"/>
</dbReference>
<dbReference type="InterPro" id="IPR020594">
    <property type="entry name" value="Ribosomal_bL9_bac/chp"/>
</dbReference>
<reference evidence="11 12" key="1">
    <citation type="submission" date="2019-08" db="EMBL/GenBank/DDBJ databases">
        <title>Bacillus genomes from the desert of Cuatro Cienegas, Coahuila.</title>
        <authorList>
            <person name="Olmedo-Alvarez G."/>
        </authorList>
    </citation>
    <scope>NUCLEOTIDE SEQUENCE [LARGE SCALE GENOMIC DNA]</scope>
    <source>
        <strain evidence="11 12">CH128b_4D</strain>
    </source>
</reference>
<evidence type="ECO:0000256" key="9">
    <source>
        <dbReference type="SAM" id="Coils"/>
    </source>
</evidence>
<dbReference type="Pfam" id="PF03948">
    <property type="entry name" value="Ribosomal_L9_C"/>
    <property type="match status" value="1"/>
</dbReference>
<dbReference type="InterPro" id="IPR036935">
    <property type="entry name" value="Ribosomal_bL9_N_sf"/>
</dbReference>
<evidence type="ECO:0000256" key="7">
    <source>
        <dbReference type="ARBA" id="ARBA00035292"/>
    </source>
</evidence>
<evidence type="ECO:0000256" key="5">
    <source>
        <dbReference type="ARBA" id="ARBA00022980"/>
    </source>
</evidence>
<dbReference type="InterPro" id="IPR020070">
    <property type="entry name" value="Ribosomal_bL9_N"/>
</dbReference>
<dbReference type="InterPro" id="IPR020069">
    <property type="entry name" value="Ribosomal_bL9_C"/>
</dbReference>
<dbReference type="GO" id="GO:0005840">
    <property type="term" value="C:ribosome"/>
    <property type="evidence" value="ECO:0007669"/>
    <property type="project" value="UniProtKB-KW"/>
</dbReference>
<comment type="caution">
    <text evidence="11">The sequence shown here is derived from an EMBL/GenBank/DDBJ whole genome shotgun (WGS) entry which is preliminary data.</text>
</comment>
<dbReference type="Gene3D" id="3.10.430.100">
    <property type="entry name" value="Ribosomal protein L9, C-terminal domain"/>
    <property type="match status" value="1"/>
</dbReference>
<keyword evidence="4 8" id="KW-0694">RNA-binding</keyword>
<keyword evidence="5 8" id="KW-0689">Ribosomal protein</keyword>
<dbReference type="AlphaFoldDB" id="A0A5D4MA12"/>
<organism evidence="11 12">
    <name type="scientific">Rossellomorea vietnamensis</name>
    <dbReference type="NCBI Taxonomy" id="218284"/>
    <lineage>
        <taxon>Bacteria</taxon>
        <taxon>Bacillati</taxon>
        <taxon>Bacillota</taxon>
        <taxon>Bacilli</taxon>
        <taxon>Bacillales</taxon>
        <taxon>Bacillaceae</taxon>
        <taxon>Rossellomorea</taxon>
    </lineage>
</organism>
<evidence type="ECO:0000256" key="2">
    <source>
        <dbReference type="ARBA" id="ARBA00010605"/>
    </source>
</evidence>
<dbReference type="GO" id="GO:0019843">
    <property type="term" value="F:rRNA binding"/>
    <property type="evidence" value="ECO:0007669"/>
    <property type="project" value="UniProtKB-UniRule"/>
</dbReference>
<feature type="domain" description="Ribosomal protein L9" evidence="10">
    <location>
        <begin position="13"/>
        <end position="40"/>
    </location>
</feature>
<proteinExistence type="inferred from homology"/>
<evidence type="ECO:0000256" key="3">
    <source>
        <dbReference type="ARBA" id="ARBA00022730"/>
    </source>
</evidence>